<evidence type="ECO:0000313" key="1">
    <source>
        <dbReference type="EMBL" id="KAJ7217005.1"/>
    </source>
</evidence>
<sequence length="236" mass="25053">MSSALAFGLAISDRHWFADVAATAARPAGDVAHTVLSGWLIQASPVAAATALVPTAAAPPPAGARWPIGLSVAPDEPDVVLAPTGQRALLTDNSWVDWRLLQRNNAVPMTTASVLWCSSLRCTHSNGHVCCSVRTLLRDAQCMVQVCHTADYVLRPLQGVWRGVYAHIGIPQPSMRAVCVGRAVGTGLAAAARVEMDGQQRPSATQLAPNRCPGHRRRQAGELCVPAQARTQMCTR</sequence>
<keyword evidence="2" id="KW-1185">Reference proteome</keyword>
<evidence type="ECO:0000313" key="2">
    <source>
        <dbReference type="Proteomes" id="UP001219525"/>
    </source>
</evidence>
<dbReference type="Proteomes" id="UP001219525">
    <property type="component" value="Unassembled WGS sequence"/>
</dbReference>
<dbReference type="AlphaFoldDB" id="A0AAD6VLT3"/>
<protein>
    <submittedName>
        <fullName evidence="1">Uncharacterized protein</fullName>
    </submittedName>
</protein>
<dbReference type="EMBL" id="JARJCW010000014">
    <property type="protein sequence ID" value="KAJ7217005.1"/>
    <property type="molecule type" value="Genomic_DNA"/>
</dbReference>
<comment type="caution">
    <text evidence="1">The sequence shown here is derived from an EMBL/GenBank/DDBJ whole genome shotgun (WGS) entry which is preliminary data.</text>
</comment>
<accession>A0AAD6VLT3</accession>
<proteinExistence type="predicted"/>
<name>A0AAD6VLT3_9AGAR</name>
<organism evidence="1 2">
    <name type="scientific">Mycena pura</name>
    <dbReference type="NCBI Taxonomy" id="153505"/>
    <lineage>
        <taxon>Eukaryota</taxon>
        <taxon>Fungi</taxon>
        <taxon>Dikarya</taxon>
        <taxon>Basidiomycota</taxon>
        <taxon>Agaricomycotina</taxon>
        <taxon>Agaricomycetes</taxon>
        <taxon>Agaricomycetidae</taxon>
        <taxon>Agaricales</taxon>
        <taxon>Marasmiineae</taxon>
        <taxon>Mycenaceae</taxon>
        <taxon>Mycena</taxon>
    </lineage>
</organism>
<reference evidence="1" key="1">
    <citation type="submission" date="2023-03" db="EMBL/GenBank/DDBJ databases">
        <title>Massive genome expansion in bonnet fungi (Mycena s.s.) driven by repeated elements and novel gene families across ecological guilds.</title>
        <authorList>
            <consortium name="Lawrence Berkeley National Laboratory"/>
            <person name="Harder C.B."/>
            <person name="Miyauchi S."/>
            <person name="Viragh M."/>
            <person name="Kuo A."/>
            <person name="Thoen E."/>
            <person name="Andreopoulos B."/>
            <person name="Lu D."/>
            <person name="Skrede I."/>
            <person name="Drula E."/>
            <person name="Henrissat B."/>
            <person name="Morin E."/>
            <person name="Kohler A."/>
            <person name="Barry K."/>
            <person name="LaButti K."/>
            <person name="Morin E."/>
            <person name="Salamov A."/>
            <person name="Lipzen A."/>
            <person name="Mereny Z."/>
            <person name="Hegedus B."/>
            <person name="Baldrian P."/>
            <person name="Stursova M."/>
            <person name="Weitz H."/>
            <person name="Taylor A."/>
            <person name="Grigoriev I.V."/>
            <person name="Nagy L.G."/>
            <person name="Martin F."/>
            <person name="Kauserud H."/>
        </authorList>
    </citation>
    <scope>NUCLEOTIDE SEQUENCE</scope>
    <source>
        <strain evidence="1">9144</strain>
    </source>
</reference>
<gene>
    <name evidence="1" type="ORF">GGX14DRAFT_601694</name>
</gene>